<dbReference type="InterPro" id="IPR024078">
    <property type="entry name" value="LmbE-like_dom_sf"/>
</dbReference>
<dbReference type="SUPFAM" id="SSF89372">
    <property type="entry name" value="Fucose-specific lectin"/>
    <property type="match status" value="2"/>
</dbReference>
<gene>
    <name evidence="3" type="ORF">GCM10023196_045780</name>
</gene>
<feature type="compositionally biased region" description="Low complexity" evidence="2">
    <location>
        <begin position="461"/>
        <end position="515"/>
    </location>
</feature>
<dbReference type="SUPFAM" id="SSF102588">
    <property type="entry name" value="LmbE-like"/>
    <property type="match status" value="1"/>
</dbReference>
<dbReference type="Pfam" id="PF02585">
    <property type="entry name" value="PIG-L"/>
    <property type="match status" value="1"/>
</dbReference>
<name>A0ABP8UF40_9ACTN</name>
<dbReference type="PANTHER" id="PTHR12993">
    <property type="entry name" value="N-ACETYLGLUCOSAMINYL-PHOSPHATIDYLINOSITOL DE-N-ACETYLASE-RELATED"/>
    <property type="match status" value="1"/>
</dbReference>
<dbReference type="PANTHER" id="PTHR12993:SF26">
    <property type="entry name" value="1D-MYO-INOSITOL 2-ACETAMIDO-2-DEOXY-ALPHA-D-GLUCOPYRANOSIDE DEACETYLASE"/>
    <property type="match status" value="1"/>
</dbReference>
<evidence type="ECO:0000313" key="4">
    <source>
        <dbReference type="Proteomes" id="UP001501442"/>
    </source>
</evidence>
<protein>
    <recommendedName>
        <fullName evidence="5">GlcNAc-PI de-N-acetylase</fullName>
    </recommendedName>
</protein>
<sequence>MILSLLRRVSAGRRGASVAGSPARAIAGLAAAATCVGLLGIASPVRAAQERTLAAPAGFVQIVAHPDDDLLFMSPDLTQDIRRGEGVTTVVLTAGEGHAGIKDHHDPHVYVAQRRQGLHAAYAAMAGVRDGWRVETVRSGRLKVEVHTLTARPDIHLAFLSLPDGRDPRPRIGRRAIAQLQADHRSAKCAATVTPKHSPYAHCYTHADVVRALVALFQRYRPTVVRTQDPAPDRRYTADHTDHVAAAKFAAEAVHSYGRPVVQVDYRDYNLSDTPVNLGKADSRAKQRYFADYRAYDYRINSEAKNFASWQVRMRYRWPRGASWTTRAGNGRLQAFAVLSGRLYTWWQTPTGWAGPASLGGSGLDASLTTADGQVFAHRGGALVAVRPRYAGGRWTATWTPLGAATGAPLAVSGRNGGTAVFVRNAKGGVSVKCQAATGSWTKSWQELRGPAAKAVRRRAVAPSSPTPRTTAPTTRPSSASPSATPSASPSRHPRHLLPSLPLPGTGTPATGGTPSPTPSRPTPGTPGTSAPASPAPTTTAPSGGPTTAPPAAPARKRTRTIPPGRDIQDGMDAVGGNAGIELFAPTRTQLLQWRQGPGCTFVYAGAVPGVRPGGPVTATRDAGGNPTLVYEQGGSTAIRQVKETGRRWSDPATPLRAVFHEVGEAPVPTGSRVPPPALPFPAIGVPMVATDGNGQVFALALTEDGRLYVSSRGAGDIYGAWRPVA</sequence>
<dbReference type="Proteomes" id="UP001501442">
    <property type="component" value="Unassembled WGS sequence"/>
</dbReference>
<feature type="compositionally biased region" description="Pro residues" evidence="2">
    <location>
        <begin position="516"/>
        <end position="525"/>
    </location>
</feature>
<reference evidence="4" key="1">
    <citation type="journal article" date="2019" name="Int. J. Syst. Evol. Microbiol.">
        <title>The Global Catalogue of Microorganisms (GCM) 10K type strain sequencing project: providing services to taxonomists for standard genome sequencing and annotation.</title>
        <authorList>
            <consortium name="The Broad Institute Genomics Platform"/>
            <consortium name="The Broad Institute Genome Sequencing Center for Infectious Disease"/>
            <person name="Wu L."/>
            <person name="Ma J."/>
        </authorList>
    </citation>
    <scope>NUCLEOTIDE SEQUENCE [LARGE SCALE GENOMIC DNA]</scope>
    <source>
        <strain evidence="4">JCM 17939</strain>
    </source>
</reference>
<keyword evidence="4" id="KW-1185">Reference proteome</keyword>
<dbReference type="InterPro" id="IPR003737">
    <property type="entry name" value="GlcNAc_PI_deacetylase-related"/>
</dbReference>
<feature type="compositionally biased region" description="Low complexity" evidence="2">
    <location>
        <begin position="526"/>
        <end position="547"/>
    </location>
</feature>
<evidence type="ECO:0008006" key="5">
    <source>
        <dbReference type="Google" id="ProtNLM"/>
    </source>
</evidence>
<evidence type="ECO:0000256" key="2">
    <source>
        <dbReference type="SAM" id="MobiDB-lite"/>
    </source>
</evidence>
<feature type="region of interest" description="Disordered" evidence="2">
    <location>
        <begin position="445"/>
        <end position="569"/>
    </location>
</feature>
<dbReference type="Gene3D" id="3.40.50.10320">
    <property type="entry name" value="LmbE-like"/>
    <property type="match status" value="1"/>
</dbReference>
<proteinExistence type="predicted"/>
<organism evidence="3 4">
    <name type="scientific">Actinoallomurus vinaceus</name>
    <dbReference type="NCBI Taxonomy" id="1080074"/>
    <lineage>
        <taxon>Bacteria</taxon>
        <taxon>Bacillati</taxon>
        <taxon>Actinomycetota</taxon>
        <taxon>Actinomycetes</taxon>
        <taxon>Streptosporangiales</taxon>
        <taxon>Thermomonosporaceae</taxon>
        <taxon>Actinoallomurus</taxon>
    </lineage>
</organism>
<evidence type="ECO:0000256" key="1">
    <source>
        <dbReference type="ARBA" id="ARBA00022833"/>
    </source>
</evidence>
<evidence type="ECO:0000313" key="3">
    <source>
        <dbReference type="EMBL" id="GAA4628622.1"/>
    </source>
</evidence>
<comment type="caution">
    <text evidence="3">The sequence shown here is derived from an EMBL/GenBank/DDBJ whole genome shotgun (WGS) entry which is preliminary data.</text>
</comment>
<keyword evidence="1" id="KW-0862">Zinc</keyword>
<dbReference type="EMBL" id="BAABHK010000006">
    <property type="protein sequence ID" value="GAA4628622.1"/>
    <property type="molecule type" value="Genomic_DNA"/>
</dbReference>
<accession>A0ABP8UF40</accession>